<dbReference type="InterPro" id="IPR044880">
    <property type="entry name" value="NCX_ion-bd_dom_sf"/>
</dbReference>
<dbReference type="RefSeq" id="WP_220578418.1">
    <property type="nucleotide sequence ID" value="NZ_RKLT01000001.1"/>
</dbReference>
<comment type="subcellular location">
    <subcellularLocation>
        <location evidence="1">Membrane</location>
        <topology evidence="1">Multi-pass membrane protein</topology>
    </subcellularLocation>
</comment>
<feature type="transmembrane region" description="Helical" evidence="5">
    <location>
        <begin position="78"/>
        <end position="105"/>
    </location>
</feature>
<evidence type="ECO:0000256" key="5">
    <source>
        <dbReference type="SAM" id="Phobius"/>
    </source>
</evidence>
<evidence type="ECO:0000259" key="6">
    <source>
        <dbReference type="Pfam" id="PF01699"/>
    </source>
</evidence>
<protein>
    <recommendedName>
        <fullName evidence="6">Sodium/calcium exchanger membrane region domain-containing protein</fullName>
    </recommendedName>
</protein>
<keyword evidence="8" id="KW-1185">Reference proteome</keyword>
<evidence type="ECO:0000256" key="4">
    <source>
        <dbReference type="ARBA" id="ARBA00023136"/>
    </source>
</evidence>
<name>A0AAW4P721_9EURY</name>
<feature type="transmembrane region" description="Helical" evidence="5">
    <location>
        <begin position="312"/>
        <end position="329"/>
    </location>
</feature>
<proteinExistence type="predicted"/>
<dbReference type="GO" id="GO:0008273">
    <property type="term" value="F:calcium, potassium:sodium antiporter activity"/>
    <property type="evidence" value="ECO:0007669"/>
    <property type="project" value="TreeGrafter"/>
</dbReference>
<keyword evidence="3 5" id="KW-1133">Transmembrane helix</keyword>
<evidence type="ECO:0000256" key="2">
    <source>
        <dbReference type="ARBA" id="ARBA00022692"/>
    </source>
</evidence>
<feature type="transmembrane region" description="Helical" evidence="5">
    <location>
        <begin position="280"/>
        <end position="300"/>
    </location>
</feature>
<reference evidence="7 8" key="1">
    <citation type="submission" date="2021-06" db="EMBL/GenBank/DDBJ databases">
        <title>Halomicroarcula sp. a new haloarchaeum isolated from saline soil.</title>
        <authorList>
            <person name="Duran-Viseras A."/>
            <person name="Sanchez-Porro C."/>
            <person name="Ventosa A."/>
        </authorList>
    </citation>
    <scope>NUCLEOTIDE SEQUENCE [LARGE SCALE GENOMIC DNA]</scope>
    <source>
        <strain evidence="7 8">F27</strain>
    </source>
</reference>
<feature type="transmembrane region" description="Helical" evidence="5">
    <location>
        <begin position="217"/>
        <end position="237"/>
    </location>
</feature>
<dbReference type="PANTHER" id="PTHR10846">
    <property type="entry name" value="SODIUM/POTASSIUM/CALCIUM EXCHANGER"/>
    <property type="match status" value="1"/>
</dbReference>
<gene>
    <name evidence="7" type="ORF">EGH23_02315</name>
</gene>
<evidence type="ECO:0000313" key="8">
    <source>
        <dbReference type="Proteomes" id="UP001430455"/>
    </source>
</evidence>
<feature type="transmembrane region" description="Helical" evidence="5">
    <location>
        <begin position="12"/>
        <end position="34"/>
    </location>
</feature>
<organism evidence="7 8">
    <name type="scientific">Haloarcula nitratireducens</name>
    <dbReference type="NCBI Taxonomy" id="2487749"/>
    <lineage>
        <taxon>Archaea</taxon>
        <taxon>Methanobacteriati</taxon>
        <taxon>Methanobacteriota</taxon>
        <taxon>Stenosarchaea group</taxon>
        <taxon>Halobacteria</taxon>
        <taxon>Halobacteriales</taxon>
        <taxon>Haloarculaceae</taxon>
        <taxon>Haloarcula</taxon>
    </lineage>
</organism>
<dbReference type="GO" id="GO:0005886">
    <property type="term" value="C:plasma membrane"/>
    <property type="evidence" value="ECO:0007669"/>
    <property type="project" value="TreeGrafter"/>
</dbReference>
<dbReference type="Proteomes" id="UP001430455">
    <property type="component" value="Unassembled WGS sequence"/>
</dbReference>
<evidence type="ECO:0000256" key="3">
    <source>
        <dbReference type="ARBA" id="ARBA00022989"/>
    </source>
</evidence>
<feature type="transmembrane region" description="Helical" evidence="5">
    <location>
        <begin position="184"/>
        <end position="205"/>
    </location>
</feature>
<keyword evidence="2 5" id="KW-0812">Transmembrane</keyword>
<evidence type="ECO:0000313" key="7">
    <source>
        <dbReference type="EMBL" id="MBX0293715.1"/>
    </source>
</evidence>
<dbReference type="GO" id="GO:0005262">
    <property type="term" value="F:calcium channel activity"/>
    <property type="evidence" value="ECO:0007669"/>
    <property type="project" value="TreeGrafter"/>
</dbReference>
<dbReference type="InterPro" id="IPR004481">
    <property type="entry name" value="K/Na/Ca-exchanger"/>
</dbReference>
<dbReference type="Pfam" id="PF01699">
    <property type="entry name" value="Na_Ca_ex"/>
    <property type="match status" value="2"/>
</dbReference>
<feature type="transmembrane region" description="Helical" evidence="5">
    <location>
        <begin position="117"/>
        <end position="134"/>
    </location>
</feature>
<dbReference type="Gene3D" id="1.20.1420.30">
    <property type="entry name" value="NCX, central ion-binding region"/>
    <property type="match status" value="1"/>
</dbReference>
<dbReference type="EMBL" id="RKLT01000001">
    <property type="protein sequence ID" value="MBX0293715.1"/>
    <property type="molecule type" value="Genomic_DNA"/>
</dbReference>
<feature type="transmembrane region" description="Helical" evidence="5">
    <location>
        <begin position="249"/>
        <end position="274"/>
    </location>
</feature>
<feature type="transmembrane region" description="Helical" evidence="5">
    <location>
        <begin position="46"/>
        <end position="72"/>
    </location>
</feature>
<dbReference type="InterPro" id="IPR004837">
    <property type="entry name" value="NaCa_Exmemb"/>
</dbReference>
<feature type="domain" description="Sodium/calcium exchanger membrane region" evidence="6">
    <location>
        <begin position="16"/>
        <end position="159"/>
    </location>
</feature>
<comment type="caution">
    <text evidence="7">The sequence shown here is derived from an EMBL/GenBank/DDBJ whole genome shotgun (WGS) entry which is preliminary data.</text>
</comment>
<dbReference type="AlphaFoldDB" id="A0AAW4P721"/>
<sequence length="331" mass="34356">MVALDTATILELAAGTVALVTLVKGAGVAVSRSLSLARHFDVSEDLVGMFVLSIGTSLPEIGTHLVASFGILGGRLEYAVASGTVLGANMGASTAQQLFLMGVLFVGYGRYKPTESFLRSSYLPMLGAFVLLLALAVDGIVSRLDGVVLLLAFAGYAYRRFSEPVDRTVLAEVPEESTRVGRDAAIAAGALLLVLASAFAVLSVVEATVDRLRLSGSMLGVVTVGIAAALPELTTVIESIRRRTPALALGTLVGSNVVNPLIGIGLGGVVSTYAVPPSVILWDLPFKLAVGVGLFAYLRFVGDGSLGRREGGTLLVLYFGYVIGRLVLFPG</sequence>
<dbReference type="GO" id="GO:0006874">
    <property type="term" value="P:intracellular calcium ion homeostasis"/>
    <property type="evidence" value="ECO:0007669"/>
    <property type="project" value="TreeGrafter"/>
</dbReference>
<accession>A0AAW4P721</accession>
<evidence type="ECO:0000256" key="1">
    <source>
        <dbReference type="ARBA" id="ARBA00004141"/>
    </source>
</evidence>
<dbReference type="PANTHER" id="PTHR10846:SF8">
    <property type="entry name" value="INNER MEMBRANE PROTEIN YRBG"/>
    <property type="match status" value="1"/>
</dbReference>
<feature type="domain" description="Sodium/calcium exchanger membrane region" evidence="6">
    <location>
        <begin position="187"/>
        <end position="325"/>
    </location>
</feature>
<keyword evidence="4 5" id="KW-0472">Membrane</keyword>